<dbReference type="SMART" id="SM01019">
    <property type="entry name" value="B3"/>
    <property type="match status" value="1"/>
</dbReference>
<proteinExistence type="inferred from homology"/>
<dbReference type="Gramene" id="Psat02G0117100-T1">
    <property type="protein sequence ID" value="KAI5434204.1"/>
    <property type="gene ID" value="KIW84_021171"/>
</dbReference>
<dbReference type="EMBL" id="JAMSHJ010000002">
    <property type="protein sequence ID" value="KAI5434204.1"/>
    <property type="molecule type" value="Genomic_DNA"/>
</dbReference>
<evidence type="ECO:0000256" key="3">
    <source>
        <dbReference type="ARBA" id="ARBA00023015"/>
    </source>
</evidence>
<dbReference type="PANTHER" id="PTHR31384:SF94">
    <property type="entry name" value="AUXIN RESPONSE FACTOR 17"/>
    <property type="match status" value="1"/>
</dbReference>
<evidence type="ECO:0000259" key="9">
    <source>
        <dbReference type="PROSITE" id="PS50863"/>
    </source>
</evidence>
<dbReference type="InterPro" id="IPR010525">
    <property type="entry name" value="ARF_dom"/>
</dbReference>
<dbReference type="SUPFAM" id="SSF101936">
    <property type="entry name" value="DNA-binding pseudobarrel domain"/>
    <property type="match status" value="1"/>
</dbReference>
<feature type="domain" description="TF-B3" evidence="9">
    <location>
        <begin position="109"/>
        <end position="214"/>
    </location>
</feature>
<keyword evidence="11" id="KW-1185">Reference proteome</keyword>
<evidence type="ECO:0000256" key="5">
    <source>
        <dbReference type="ARBA" id="ARBA00023163"/>
    </source>
</evidence>
<dbReference type="PROSITE" id="PS50863">
    <property type="entry name" value="B3"/>
    <property type="match status" value="1"/>
</dbReference>
<dbReference type="CDD" id="cd10017">
    <property type="entry name" value="B3_DNA"/>
    <property type="match status" value="1"/>
</dbReference>
<keyword evidence="6 8" id="KW-0539">Nucleus</keyword>
<comment type="function">
    <text evidence="8">Auxin response factors (ARFs) are transcriptional factors that bind specifically to the DNA sequence 5'-TGTCTC-3' found in the auxin-responsive promoter elements (AuxREs).</text>
</comment>
<dbReference type="PANTHER" id="PTHR31384">
    <property type="entry name" value="AUXIN RESPONSE FACTOR 4-RELATED"/>
    <property type="match status" value="1"/>
</dbReference>
<evidence type="ECO:0000256" key="7">
    <source>
        <dbReference type="ARBA" id="ARBA00023294"/>
    </source>
</evidence>
<sequence length="446" mass="49823">MSQQQQQHRVDPKIWKACAGDSFTVPKLHSKVYYFPQGHLQHVCPNTPNTQTLDGCNPMILCTVSAVDLLADPETHQVFAKLLLTPVIDRSVVPVGASNEEDGDQIVSYAKTLTKSDVKSRGVLYLPVACADSIFPELPPLDSRNQSPSQDLFLTDVGGVVWKFRHVFRGSTFRHLFTTGWSGFVGEKKLVDGDNVVFVINSTGRISIGIRRKTKPASAAKMMEKEVNTAVELAKKNAAFEVMYYPTVGEFDFVVGAKTVEDAMMFNWSCGMRVTHTEKNDDTPKGCSIFHGTINNLSPPSTRPWRMLQIEWDEPQVPEKLKQLSPWQVELSDSKTPVSDMQFPPTKKLRGAQGYVLSSGQNISNPHTYISSILNSFKTKNAKNADIDNSNTKNINSGSIMLFGQRIQPIESELYNSDIKEDDSCKWNNEVEEKTCTKVVQYAFTK</sequence>
<dbReference type="GO" id="GO:0005634">
    <property type="term" value="C:nucleus"/>
    <property type="evidence" value="ECO:0007669"/>
    <property type="project" value="UniProtKB-SubCell"/>
</dbReference>
<dbReference type="OrthoDB" id="1414159at2759"/>
<organism evidence="10 11">
    <name type="scientific">Pisum sativum</name>
    <name type="common">Garden pea</name>
    <name type="synonym">Lathyrus oleraceus</name>
    <dbReference type="NCBI Taxonomy" id="3888"/>
    <lineage>
        <taxon>Eukaryota</taxon>
        <taxon>Viridiplantae</taxon>
        <taxon>Streptophyta</taxon>
        <taxon>Embryophyta</taxon>
        <taxon>Tracheophyta</taxon>
        <taxon>Spermatophyta</taxon>
        <taxon>Magnoliopsida</taxon>
        <taxon>eudicotyledons</taxon>
        <taxon>Gunneridae</taxon>
        <taxon>Pentapetalae</taxon>
        <taxon>rosids</taxon>
        <taxon>fabids</taxon>
        <taxon>Fabales</taxon>
        <taxon>Fabaceae</taxon>
        <taxon>Papilionoideae</taxon>
        <taxon>50 kb inversion clade</taxon>
        <taxon>NPAAA clade</taxon>
        <taxon>Hologalegina</taxon>
        <taxon>IRL clade</taxon>
        <taxon>Fabeae</taxon>
        <taxon>Lathyrus</taxon>
    </lineage>
</organism>
<dbReference type="Pfam" id="PF06507">
    <property type="entry name" value="ARF_AD"/>
    <property type="match status" value="1"/>
</dbReference>
<dbReference type="InterPro" id="IPR003340">
    <property type="entry name" value="B3_DNA-bd"/>
</dbReference>
<evidence type="ECO:0000256" key="2">
    <source>
        <dbReference type="ARBA" id="ARBA00007853"/>
    </source>
</evidence>
<dbReference type="Proteomes" id="UP001058974">
    <property type="component" value="Chromosome 2"/>
</dbReference>
<dbReference type="GO" id="GO:0009734">
    <property type="term" value="P:auxin-activated signaling pathway"/>
    <property type="evidence" value="ECO:0007669"/>
    <property type="project" value="UniProtKB-KW"/>
</dbReference>
<gene>
    <name evidence="10" type="ORF">KIW84_021171</name>
</gene>
<dbReference type="Gene3D" id="2.40.330.10">
    <property type="entry name" value="DNA-binding pseudobarrel domain"/>
    <property type="match status" value="1"/>
</dbReference>
<dbReference type="Gramene" id="Psat5g048760.1">
    <property type="protein sequence ID" value="Psat5g048760.1.cds"/>
    <property type="gene ID" value="Psat5g048760"/>
</dbReference>
<evidence type="ECO:0000256" key="6">
    <source>
        <dbReference type="ARBA" id="ARBA00023242"/>
    </source>
</evidence>
<comment type="subunit">
    <text evidence="8">Homodimers and heterodimers.</text>
</comment>
<reference evidence="10 11" key="1">
    <citation type="journal article" date="2022" name="Nat. Genet.">
        <title>Improved pea reference genome and pan-genome highlight genomic features and evolutionary characteristics.</title>
        <authorList>
            <person name="Yang T."/>
            <person name="Liu R."/>
            <person name="Luo Y."/>
            <person name="Hu S."/>
            <person name="Wang D."/>
            <person name="Wang C."/>
            <person name="Pandey M.K."/>
            <person name="Ge S."/>
            <person name="Xu Q."/>
            <person name="Li N."/>
            <person name="Li G."/>
            <person name="Huang Y."/>
            <person name="Saxena R.K."/>
            <person name="Ji Y."/>
            <person name="Li M."/>
            <person name="Yan X."/>
            <person name="He Y."/>
            <person name="Liu Y."/>
            <person name="Wang X."/>
            <person name="Xiang C."/>
            <person name="Varshney R.K."/>
            <person name="Ding H."/>
            <person name="Gao S."/>
            <person name="Zong X."/>
        </authorList>
    </citation>
    <scope>NUCLEOTIDE SEQUENCE [LARGE SCALE GENOMIC DNA]</scope>
    <source>
        <strain evidence="10 11">cv. Zhongwan 6</strain>
    </source>
</reference>
<keyword evidence="3 8" id="KW-0805">Transcription regulation</keyword>
<comment type="similarity">
    <text evidence="2 8">Belongs to the ARF family.</text>
</comment>
<keyword evidence="4 8" id="KW-0238">DNA-binding</keyword>
<dbReference type="GO" id="GO:0003677">
    <property type="term" value="F:DNA binding"/>
    <property type="evidence" value="ECO:0007669"/>
    <property type="project" value="UniProtKB-KW"/>
</dbReference>
<comment type="subcellular location">
    <subcellularLocation>
        <location evidence="1 8">Nucleus</location>
    </subcellularLocation>
</comment>
<keyword evidence="7 8" id="KW-0927">Auxin signaling pathway</keyword>
<evidence type="ECO:0000313" key="10">
    <source>
        <dbReference type="EMBL" id="KAI5434204.1"/>
    </source>
</evidence>
<dbReference type="InterPro" id="IPR044835">
    <property type="entry name" value="ARF_plant"/>
</dbReference>
<evidence type="ECO:0000256" key="4">
    <source>
        <dbReference type="ARBA" id="ARBA00023125"/>
    </source>
</evidence>
<accession>A0A9D4Y7M8</accession>
<dbReference type="Gene3D" id="2.30.30.1040">
    <property type="match status" value="1"/>
</dbReference>
<protein>
    <recommendedName>
        <fullName evidence="8">Auxin response factor</fullName>
    </recommendedName>
</protein>
<dbReference type="GO" id="GO:0006355">
    <property type="term" value="P:regulation of DNA-templated transcription"/>
    <property type="evidence" value="ECO:0007669"/>
    <property type="project" value="InterPro"/>
</dbReference>
<dbReference type="AlphaFoldDB" id="A0A9D4Y7M8"/>
<dbReference type="InterPro" id="IPR015300">
    <property type="entry name" value="DNA-bd_pseudobarrel_sf"/>
</dbReference>
<dbReference type="Pfam" id="PF02362">
    <property type="entry name" value="B3"/>
    <property type="match status" value="1"/>
</dbReference>
<evidence type="ECO:0000313" key="11">
    <source>
        <dbReference type="Proteomes" id="UP001058974"/>
    </source>
</evidence>
<name>A0A9D4Y7M8_PEA</name>
<evidence type="ECO:0000256" key="1">
    <source>
        <dbReference type="ARBA" id="ARBA00004123"/>
    </source>
</evidence>
<evidence type="ECO:0000256" key="8">
    <source>
        <dbReference type="RuleBase" id="RU004561"/>
    </source>
</evidence>
<comment type="caution">
    <text evidence="10">The sequence shown here is derived from an EMBL/GenBank/DDBJ whole genome shotgun (WGS) entry which is preliminary data.</text>
</comment>
<keyword evidence="5 8" id="KW-0804">Transcription</keyword>
<dbReference type="Gramene" id="PSAT_LOCUS10161_t1">
    <property type="protein sequence ID" value="CAL5190090.1"/>
    <property type="gene ID" value="PSAT_LOCUS10161"/>
</dbReference>